<dbReference type="GO" id="GO:0008270">
    <property type="term" value="F:zinc ion binding"/>
    <property type="evidence" value="ECO:0007669"/>
    <property type="project" value="UniProtKB-KW"/>
</dbReference>
<feature type="domain" description="RING-CH-type" evidence="5">
    <location>
        <begin position="4"/>
        <end position="68"/>
    </location>
</feature>
<feature type="transmembrane region" description="Helical" evidence="4">
    <location>
        <begin position="170"/>
        <end position="188"/>
    </location>
</feature>
<evidence type="ECO:0000256" key="2">
    <source>
        <dbReference type="ARBA" id="ARBA00022771"/>
    </source>
</evidence>
<feature type="transmembrane region" description="Helical" evidence="4">
    <location>
        <begin position="86"/>
        <end position="107"/>
    </location>
</feature>
<dbReference type="Proteomes" id="UP000789595">
    <property type="component" value="Unassembled WGS sequence"/>
</dbReference>
<evidence type="ECO:0000313" key="6">
    <source>
        <dbReference type="EMBL" id="CAE0705595.1"/>
    </source>
</evidence>
<dbReference type="PROSITE" id="PS51292">
    <property type="entry name" value="ZF_RING_CH"/>
    <property type="match status" value="1"/>
</dbReference>
<reference evidence="7" key="2">
    <citation type="submission" date="2021-11" db="EMBL/GenBank/DDBJ databases">
        <authorList>
            <consortium name="Genoscope - CEA"/>
            <person name="William W."/>
        </authorList>
    </citation>
    <scope>NUCLEOTIDE SEQUENCE</scope>
</reference>
<dbReference type="PANTHER" id="PTHR46347">
    <property type="entry name" value="RING/FYVE/PHD ZINC FINGER SUPERFAMILY PROTEIN"/>
    <property type="match status" value="1"/>
</dbReference>
<dbReference type="SUPFAM" id="SSF57850">
    <property type="entry name" value="RING/U-box"/>
    <property type="match status" value="1"/>
</dbReference>
<evidence type="ECO:0000259" key="5">
    <source>
        <dbReference type="PROSITE" id="PS51292"/>
    </source>
</evidence>
<keyword evidence="8" id="KW-1185">Reference proteome</keyword>
<proteinExistence type="predicted"/>
<evidence type="ECO:0000256" key="3">
    <source>
        <dbReference type="ARBA" id="ARBA00022833"/>
    </source>
</evidence>
<keyword evidence="2" id="KW-0863">Zinc-finger</keyword>
<dbReference type="InterPro" id="IPR011016">
    <property type="entry name" value="Znf_RING-CH"/>
</dbReference>
<keyword evidence="4" id="KW-0472">Membrane</keyword>
<dbReference type="CDD" id="cd16495">
    <property type="entry name" value="RING_CH-C4HC3_MARCH"/>
    <property type="match status" value="1"/>
</dbReference>
<dbReference type="SMART" id="SM00744">
    <property type="entry name" value="RINGv"/>
    <property type="match status" value="1"/>
</dbReference>
<reference evidence="6" key="1">
    <citation type="submission" date="2021-01" db="EMBL/GenBank/DDBJ databases">
        <authorList>
            <person name="Corre E."/>
            <person name="Pelletier E."/>
            <person name="Niang G."/>
            <person name="Scheremetjew M."/>
            <person name="Finn R."/>
            <person name="Kale V."/>
            <person name="Holt S."/>
            <person name="Cochrane G."/>
            <person name="Meng A."/>
            <person name="Brown T."/>
            <person name="Cohen L."/>
        </authorList>
    </citation>
    <scope>NUCLEOTIDE SEQUENCE</scope>
    <source>
        <strain evidence="6">CCMP1756</strain>
    </source>
</reference>
<dbReference type="Gene3D" id="3.30.40.10">
    <property type="entry name" value="Zinc/RING finger domain, C3HC4 (zinc finger)"/>
    <property type="match status" value="1"/>
</dbReference>
<evidence type="ECO:0000313" key="8">
    <source>
        <dbReference type="Proteomes" id="UP000789595"/>
    </source>
</evidence>
<keyword evidence="3" id="KW-0862">Zinc</keyword>
<gene>
    <name evidence="6" type="ORF">PCAL00307_LOCUS21044</name>
    <name evidence="7" type="ORF">PECAL_1P04370</name>
</gene>
<feature type="transmembrane region" description="Helical" evidence="4">
    <location>
        <begin position="127"/>
        <end position="150"/>
    </location>
</feature>
<dbReference type="InterPro" id="IPR013083">
    <property type="entry name" value="Znf_RING/FYVE/PHD"/>
</dbReference>
<name>A0A7S4ED79_9STRA</name>
<organism evidence="6">
    <name type="scientific">Pelagomonas calceolata</name>
    <dbReference type="NCBI Taxonomy" id="35677"/>
    <lineage>
        <taxon>Eukaryota</taxon>
        <taxon>Sar</taxon>
        <taxon>Stramenopiles</taxon>
        <taxon>Ochrophyta</taxon>
        <taxon>Pelagophyceae</taxon>
        <taxon>Pelagomonadales</taxon>
        <taxon>Pelagomonadaceae</taxon>
        <taxon>Pelagomonas</taxon>
    </lineage>
</organism>
<evidence type="ECO:0000256" key="1">
    <source>
        <dbReference type="ARBA" id="ARBA00022723"/>
    </source>
</evidence>
<sequence length="592" mass="63334">MSSSGEEDEPTCRICFGGAEDGELIEPCKCAGSMALIHRSCLDAVRVSGFDPSSLVKCGLCKENYVLEGTGGGPRQELMYTVGRYLGLRFLALFAAAGVLGFTPRLVPGAAQELQVARNPVVNHFSVGGVATLILTGGYAVVAFVGPLNLANLSRGRWGSRRNRDENLQATLALLLVVGLCYLLYHLATSTYRLMRTGVPVALDSVRAANKRERERLAAKYPVVDRRTGAAPPRRAPQPPRAARRWWLFGLLGSAAAQSTVPRRPSTGIPPRFARNLTLYHVNELSEGVVPRDMDVADLGGEIFFEMRALILPIECAAGPGGLSGGGWPGDCDNLELYGTNLVVSKLVVEVDSRWGQYGLCNECGPDGVDAFSKLPCTPGSYFCSCVKAPLRIQECDTPDTLKVGRNNLTQSFGRWAAGTCTWDQYIARPWTCWAMSVVAKTGGAWYSTFAASEGSAWRVVEVEKVVTKACSDASLYAAIEARDSVKCFDACGTASSSRNTASSPRNTSSPCWIGCFYRTILGAEGMLPTGAGRPGGLTYDALAQAWEAPFASSDPSRGGCPAVAVPDMTGTRPGVVSVSRRRRRRLASRGG</sequence>
<protein>
    <recommendedName>
        <fullName evidence="5">RING-CH-type domain-containing protein</fullName>
    </recommendedName>
</protein>
<keyword evidence="4" id="KW-1133">Transmembrane helix</keyword>
<dbReference type="Pfam" id="PF12906">
    <property type="entry name" value="RINGv"/>
    <property type="match status" value="1"/>
</dbReference>
<dbReference type="PANTHER" id="PTHR46347:SF1">
    <property type="entry name" value="RING_FYVE_PHD ZINC FINGER SUPERFAMILY PROTEIN"/>
    <property type="match status" value="1"/>
</dbReference>
<dbReference type="OrthoDB" id="200619at2759"/>
<dbReference type="EMBL" id="CAKKNE010000001">
    <property type="protein sequence ID" value="CAH0364085.1"/>
    <property type="molecule type" value="Genomic_DNA"/>
</dbReference>
<evidence type="ECO:0000313" key="7">
    <source>
        <dbReference type="EMBL" id="CAH0364085.1"/>
    </source>
</evidence>
<dbReference type="EMBL" id="HBIW01024416">
    <property type="protein sequence ID" value="CAE0705595.1"/>
    <property type="molecule type" value="Transcribed_RNA"/>
</dbReference>
<keyword evidence="1" id="KW-0479">Metal-binding</keyword>
<evidence type="ECO:0000256" key="4">
    <source>
        <dbReference type="SAM" id="Phobius"/>
    </source>
</evidence>
<dbReference type="AlphaFoldDB" id="A0A7S4ED79"/>
<keyword evidence="4" id="KW-0812">Transmembrane</keyword>
<accession>A0A7S4ED79</accession>